<dbReference type="SUPFAM" id="SSF53756">
    <property type="entry name" value="UDP-Glycosyltransferase/glycogen phosphorylase"/>
    <property type="match status" value="1"/>
</dbReference>
<evidence type="ECO:0000313" key="4">
    <source>
        <dbReference type="EMBL" id="ADN17592.1"/>
    </source>
</evidence>
<dbReference type="CDD" id="cd03801">
    <property type="entry name" value="GT4_PimA-like"/>
    <property type="match status" value="1"/>
</dbReference>
<reference evidence="5" key="1">
    <citation type="journal article" date="2011" name="MBio">
        <title>Novel metabolic attributes of the genus Cyanothece, comprising a group of unicellular nitrogen-fixing Cyanobacteria.</title>
        <authorList>
            <person name="Bandyopadhyay A."/>
            <person name="Elvitigala T."/>
            <person name="Welsh E."/>
            <person name="Stockel J."/>
            <person name="Liberton M."/>
            <person name="Min H."/>
            <person name="Sherman L.A."/>
            <person name="Pakrasi H.B."/>
        </authorList>
    </citation>
    <scope>NUCLEOTIDE SEQUENCE [LARGE SCALE GENOMIC DNA]</scope>
    <source>
        <strain evidence="5">PCC 7822</strain>
        <plasmid evidence="5">Cy782201</plasmid>
    </source>
</reference>
<accession>E0UKW2</accession>
<dbReference type="CAZy" id="GT4">
    <property type="family name" value="Glycosyltransferase Family 4"/>
</dbReference>
<dbReference type="GO" id="GO:0016757">
    <property type="term" value="F:glycosyltransferase activity"/>
    <property type="evidence" value="ECO:0007669"/>
    <property type="project" value="InterPro"/>
</dbReference>
<feature type="domain" description="Glycosyltransferase subfamily 4-like N-terminal" evidence="3">
    <location>
        <begin position="13"/>
        <end position="152"/>
    </location>
</feature>
<dbReference type="Pfam" id="PF13439">
    <property type="entry name" value="Glyco_transf_4"/>
    <property type="match status" value="1"/>
</dbReference>
<dbReference type="PANTHER" id="PTHR46401">
    <property type="entry name" value="GLYCOSYLTRANSFERASE WBBK-RELATED"/>
    <property type="match status" value="1"/>
</dbReference>
<dbReference type="PROSITE" id="PS51257">
    <property type="entry name" value="PROKAR_LIPOPROTEIN"/>
    <property type="match status" value="1"/>
</dbReference>
<keyword evidence="1 4" id="KW-0808">Transferase</keyword>
<dbReference type="Proteomes" id="UP000008206">
    <property type="component" value="Plasmid Cy782201"/>
</dbReference>
<dbReference type="EMBL" id="CP002199">
    <property type="protein sequence ID" value="ADN17592.1"/>
    <property type="molecule type" value="Genomic_DNA"/>
</dbReference>
<dbReference type="HOGENOM" id="CLU_697788_0_0_3"/>
<dbReference type="OrthoDB" id="506201at2"/>
<dbReference type="KEGG" id="cyj:Cyan7822_5731"/>
<dbReference type="InterPro" id="IPR001296">
    <property type="entry name" value="Glyco_trans_1"/>
</dbReference>
<keyword evidence="5" id="KW-1185">Reference proteome</keyword>
<dbReference type="RefSeq" id="WP_013334342.1">
    <property type="nucleotide sequence ID" value="NC_014533.1"/>
</dbReference>
<dbReference type="AlphaFoldDB" id="E0UKW2"/>
<keyword evidence="4" id="KW-0614">Plasmid</keyword>
<evidence type="ECO:0000259" key="2">
    <source>
        <dbReference type="Pfam" id="PF00534"/>
    </source>
</evidence>
<proteinExistence type="predicted"/>
<sequence>MKLCWLIPGDRAGGITSVALSCCRQAAKAGHETTMLLLTPPTSITTENFRVSSLGLYGGAPETPEKLLQWLEQNPQNMLFFNGCGELEAAIPYLSPNIKSVYVVHDTIPGYWKKALEEEDNLEAIVAVSEIMTGKFRHRLKQPKKLSVIHNGCAFPEQPQLNLVRQDDLIFLGGDNPTKGAFDVLRLWKQLIKLKFAGKLHWFGQISPKFRAKIAQLPSSERIQVYGYVQRELIFSTAASAKVLLMLSRAESFGMATIEAMSMGCVPVAWEIDIGTKEIVTANKTGLFAPLGNTQALARQVLYACQNYQAFCRAVIERARSDFDEALMWKNYESLINRISTEQPIERSKKGHPPKSLQPQVYRFQLLPSPLRSAIRELIGRSPALGYLLRDLRGW</sequence>
<dbReference type="Pfam" id="PF00534">
    <property type="entry name" value="Glycos_transf_1"/>
    <property type="match status" value="1"/>
</dbReference>
<name>E0UKW2_GLOV7</name>
<dbReference type="InterPro" id="IPR028098">
    <property type="entry name" value="Glyco_trans_4-like_N"/>
</dbReference>
<protein>
    <submittedName>
        <fullName evidence="4">Glycosyl transferase group 1</fullName>
    </submittedName>
</protein>
<organism evidence="4 5">
    <name type="scientific">Gloeothece verrucosa (strain PCC 7822)</name>
    <name type="common">Cyanothece sp. (strain PCC 7822)</name>
    <dbReference type="NCBI Taxonomy" id="497965"/>
    <lineage>
        <taxon>Bacteria</taxon>
        <taxon>Bacillati</taxon>
        <taxon>Cyanobacteriota</taxon>
        <taxon>Cyanophyceae</taxon>
        <taxon>Oscillatoriophycideae</taxon>
        <taxon>Chroococcales</taxon>
        <taxon>Aphanothecaceae</taxon>
        <taxon>Gloeothece</taxon>
        <taxon>Gloeothece verrucosa</taxon>
    </lineage>
</organism>
<feature type="domain" description="Glycosyl transferase family 1" evidence="2">
    <location>
        <begin position="166"/>
        <end position="321"/>
    </location>
</feature>
<evidence type="ECO:0000256" key="1">
    <source>
        <dbReference type="ARBA" id="ARBA00022679"/>
    </source>
</evidence>
<geneLocation type="plasmid" evidence="4 5">
    <name>Cy782201</name>
</geneLocation>
<gene>
    <name evidence="4" type="ordered locus">Cyan7822_5731</name>
</gene>
<dbReference type="PANTHER" id="PTHR46401:SF2">
    <property type="entry name" value="GLYCOSYLTRANSFERASE WBBK-RELATED"/>
    <property type="match status" value="1"/>
</dbReference>
<dbReference type="Gene3D" id="3.40.50.2000">
    <property type="entry name" value="Glycogen Phosphorylase B"/>
    <property type="match status" value="2"/>
</dbReference>
<evidence type="ECO:0000313" key="5">
    <source>
        <dbReference type="Proteomes" id="UP000008206"/>
    </source>
</evidence>
<evidence type="ECO:0000259" key="3">
    <source>
        <dbReference type="Pfam" id="PF13439"/>
    </source>
</evidence>